<keyword evidence="3" id="KW-1185">Reference proteome</keyword>
<accession>B5HP21</accession>
<dbReference type="HOGENOM" id="CLU_3104558_0_0_11"/>
<evidence type="ECO:0000256" key="1">
    <source>
        <dbReference type="SAM" id="MobiDB-lite"/>
    </source>
</evidence>
<protein>
    <submittedName>
        <fullName evidence="2">Uncharacterized protein</fullName>
    </submittedName>
</protein>
<dbReference type="AlphaFoldDB" id="B5HP21"/>
<feature type="region of interest" description="Disordered" evidence="1">
    <location>
        <begin position="1"/>
        <end position="51"/>
    </location>
</feature>
<dbReference type="EMBL" id="CM000951">
    <property type="protein sequence ID" value="EDY54576.1"/>
    <property type="molecule type" value="Genomic_DNA"/>
</dbReference>
<proteinExistence type="predicted"/>
<sequence length="51" mass="5388">MMTRGAAERAASDGDFRSLPSASEKEPVAAPATSTLANTNVRAAPRRMRRG</sequence>
<gene>
    <name evidence="2" type="ORF">SSEG_01156</name>
</gene>
<evidence type="ECO:0000313" key="2">
    <source>
        <dbReference type="EMBL" id="EDY54576.1"/>
    </source>
</evidence>
<evidence type="ECO:0000313" key="3">
    <source>
        <dbReference type="Proteomes" id="UP000002785"/>
    </source>
</evidence>
<dbReference type="Proteomes" id="UP000002785">
    <property type="component" value="Chromosome"/>
</dbReference>
<feature type="compositionally biased region" description="Basic and acidic residues" evidence="1">
    <location>
        <begin position="1"/>
        <end position="16"/>
    </location>
</feature>
<feature type="compositionally biased region" description="Polar residues" evidence="1">
    <location>
        <begin position="32"/>
        <end position="41"/>
    </location>
</feature>
<name>B5HP21_STRX2</name>
<organism evidence="2 3">
    <name type="scientific">Streptomyces sviceus (strain ATCC 29083 / DSM 924 / JCM 4929 / NBRC 13980 / NCIMB 11184 / NRRL 5439 / UC 5370)</name>
    <dbReference type="NCBI Taxonomy" id="463191"/>
    <lineage>
        <taxon>Bacteria</taxon>
        <taxon>Bacillati</taxon>
        <taxon>Actinomycetota</taxon>
        <taxon>Actinomycetes</taxon>
        <taxon>Kitasatosporales</taxon>
        <taxon>Streptomycetaceae</taxon>
        <taxon>Streptomyces</taxon>
    </lineage>
</organism>
<reference evidence="2" key="1">
    <citation type="submission" date="2009-10" db="EMBL/GenBank/DDBJ databases">
        <title>The genome sequence of Streptomyces sviceus strain ATCC 29083.</title>
        <authorList>
            <consortium name="The Broad Institute Genome Sequencing Platform"/>
            <consortium name="Broad Institute Microbial Sequencing Center"/>
            <person name="Fischbach M."/>
            <person name="Godfrey P."/>
            <person name="Ward D."/>
            <person name="Young S."/>
            <person name="Zeng Q."/>
            <person name="Koehrsen M."/>
            <person name="Alvarado L."/>
            <person name="Berlin A.M."/>
            <person name="Bochicchio J."/>
            <person name="Borenstein D."/>
            <person name="Chapman S.B."/>
            <person name="Chen Z."/>
            <person name="Engels R."/>
            <person name="Freedman E."/>
            <person name="Gellesch M."/>
            <person name="Goldberg J."/>
            <person name="Griggs A."/>
            <person name="Gujja S."/>
            <person name="Heilman E.R."/>
            <person name="Heiman D.I."/>
            <person name="Hepburn T.A."/>
            <person name="Howarth C."/>
            <person name="Jen D."/>
            <person name="Larson L."/>
            <person name="Lewis B."/>
            <person name="Mehta T."/>
            <person name="Park D."/>
            <person name="Pearson M."/>
            <person name="Richards J."/>
            <person name="Roberts A."/>
            <person name="Saif S."/>
            <person name="Shea T.D."/>
            <person name="Shenoy N."/>
            <person name="Sisk P."/>
            <person name="Stolte C."/>
            <person name="Sykes S.N."/>
            <person name="Thomson T."/>
            <person name="Walk T."/>
            <person name="White J."/>
            <person name="Yandava C."/>
            <person name="Straight P."/>
            <person name="Clardy J."/>
            <person name="Hung D."/>
            <person name="Kolter R."/>
            <person name="Mekalanos J."/>
            <person name="Walker S."/>
            <person name="Walsh C.T."/>
            <person name="Wieland-Brown L.C."/>
            <person name="Haas B."/>
            <person name="Nusbaum C."/>
            <person name="Birren B."/>
        </authorList>
    </citation>
    <scope>NUCLEOTIDE SEQUENCE [LARGE SCALE GENOMIC DNA]</scope>
    <source>
        <strain evidence="2">ATCC 29083</strain>
    </source>
</reference>